<dbReference type="NCBIfam" id="TIGR01238">
    <property type="entry name" value="D1pyr5carbox3"/>
    <property type="match status" value="1"/>
</dbReference>
<evidence type="ECO:0000313" key="8">
    <source>
        <dbReference type="EMBL" id="RZO07314.1"/>
    </source>
</evidence>
<dbReference type="GO" id="GO:0004657">
    <property type="term" value="F:proline dehydrogenase activity"/>
    <property type="evidence" value="ECO:0007669"/>
    <property type="project" value="UniProtKB-UniRule"/>
</dbReference>
<dbReference type="PANTHER" id="PTHR42862">
    <property type="entry name" value="DELTA-1-PYRROLINE-5-CARBOXYLATE DEHYDROGENASE 1, ISOFORM A-RELATED"/>
    <property type="match status" value="1"/>
</dbReference>
<feature type="active site" evidence="4">
    <location>
        <position position="782"/>
    </location>
</feature>
<evidence type="ECO:0000259" key="7">
    <source>
        <dbReference type="Pfam" id="PF14850"/>
    </source>
</evidence>
<comment type="pathway">
    <text evidence="3">Amino-acid degradation; L-proline degradation into L-glutamate; L-glutamate from L-proline: step 1/2.</text>
</comment>
<dbReference type="GO" id="GO:0003700">
    <property type="term" value="F:DNA-binding transcription factor activity"/>
    <property type="evidence" value="ECO:0007669"/>
    <property type="project" value="InterPro"/>
</dbReference>
<dbReference type="Gene3D" id="3.20.20.220">
    <property type="match status" value="1"/>
</dbReference>
<dbReference type="SUPFAM" id="SSF53720">
    <property type="entry name" value="ALDH-like"/>
    <property type="match status" value="1"/>
</dbReference>
<proteinExistence type="inferred from homology"/>
<comment type="catalytic activity">
    <reaction evidence="3">
        <text>L-proline + a quinone = (S)-1-pyrroline-5-carboxylate + a quinol + H(+)</text>
        <dbReference type="Rhea" id="RHEA:23784"/>
        <dbReference type="ChEBI" id="CHEBI:15378"/>
        <dbReference type="ChEBI" id="CHEBI:17388"/>
        <dbReference type="ChEBI" id="CHEBI:24646"/>
        <dbReference type="ChEBI" id="CHEBI:60039"/>
        <dbReference type="ChEBI" id="CHEBI:132124"/>
        <dbReference type="EC" id="1.5.5.2"/>
    </reaction>
</comment>
<dbReference type="Pfam" id="PF00171">
    <property type="entry name" value="Aldedh"/>
    <property type="match status" value="1"/>
</dbReference>
<organism evidence="8 9">
    <name type="scientific">SAR92 clade bacterium</name>
    <dbReference type="NCBI Taxonomy" id="2315479"/>
    <lineage>
        <taxon>Bacteria</taxon>
        <taxon>Pseudomonadati</taxon>
        <taxon>Pseudomonadota</taxon>
        <taxon>Gammaproteobacteria</taxon>
        <taxon>Cellvibrionales</taxon>
        <taxon>Porticoccaceae</taxon>
        <taxon>SAR92 clade</taxon>
    </lineage>
</organism>
<dbReference type="InterPro" id="IPR016162">
    <property type="entry name" value="Ald_DH_N"/>
</dbReference>
<keyword evidence="3" id="KW-0805">Transcription regulation</keyword>
<comment type="catalytic activity">
    <reaction evidence="3">
        <text>L-glutamate 5-semialdehyde + NAD(+) + H2O = L-glutamate + NADH + 2 H(+)</text>
        <dbReference type="Rhea" id="RHEA:30235"/>
        <dbReference type="ChEBI" id="CHEBI:15377"/>
        <dbReference type="ChEBI" id="CHEBI:15378"/>
        <dbReference type="ChEBI" id="CHEBI:29985"/>
        <dbReference type="ChEBI" id="CHEBI:57540"/>
        <dbReference type="ChEBI" id="CHEBI:57945"/>
        <dbReference type="ChEBI" id="CHEBI:58066"/>
        <dbReference type="EC" id="1.2.1.88"/>
    </reaction>
</comment>
<dbReference type="GO" id="GO:0003677">
    <property type="term" value="F:DNA binding"/>
    <property type="evidence" value="ECO:0007669"/>
    <property type="project" value="UniProtKB-KW"/>
</dbReference>
<feature type="active site" evidence="4">
    <location>
        <position position="816"/>
    </location>
</feature>
<keyword evidence="3" id="KW-0238">DNA-binding</keyword>
<keyword evidence="1 3" id="KW-0560">Oxidoreductase</keyword>
<dbReference type="EC" id="1.2.1.88" evidence="3"/>
<comment type="similarity">
    <text evidence="3">In the N-terminal section; belongs to the proline dehydrogenase family.</text>
</comment>
<dbReference type="EMBL" id="SHBO01000013">
    <property type="protein sequence ID" value="RZO07314.1"/>
    <property type="molecule type" value="Genomic_DNA"/>
</dbReference>
<dbReference type="Proteomes" id="UP000318148">
    <property type="component" value="Unassembled WGS sequence"/>
</dbReference>
<dbReference type="InterPro" id="IPR024082">
    <property type="entry name" value="PRODH_PutA_dom_II"/>
</dbReference>
<dbReference type="UniPathway" id="UPA00261">
    <property type="reaction ID" value="UER00373"/>
</dbReference>
<dbReference type="AlphaFoldDB" id="A0A520LMS1"/>
<feature type="domain" description="Proline dehydrogenase PutA" evidence="7">
    <location>
        <begin position="60"/>
        <end position="174"/>
    </location>
</feature>
<evidence type="ECO:0000256" key="1">
    <source>
        <dbReference type="ARBA" id="ARBA00023002"/>
    </source>
</evidence>
<dbReference type="Pfam" id="PF14850">
    <property type="entry name" value="Pro_dh-DNA_bdg"/>
    <property type="match status" value="1"/>
</dbReference>
<comment type="similarity">
    <text evidence="3">In the C-terminal section; belongs to the aldehyde dehydrogenase family.</text>
</comment>
<evidence type="ECO:0000313" key="9">
    <source>
        <dbReference type="Proteomes" id="UP000318148"/>
    </source>
</evidence>
<dbReference type="Gene3D" id="1.20.5.460">
    <property type="entry name" value="Single helix bin"/>
    <property type="match status" value="1"/>
</dbReference>
<dbReference type="SUPFAM" id="SSF81935">
    <property type="entry name" value="N-terminal domain of bifunctional PutA protein"/>
    <property type="match status" value="1"/>
</dbReference>
<feature type="domain" description="Proline dehydrogenase" evidence="6">
    <location>
        <begin position="185"/>
        <end position="474"/>
    </location>
</feature>
<dbReference type="InterPro" id="IPR005933">
    <property type="entry name" value="PutA_C"/>
</dbReference>
<dbReference type="GO" id="GO:0010133">
    <property type="term" value="P:L-proline catabolic process to L-glutamate"/>
    <property type="evidence" value="ECO:0007669"/>
    <property type="project" value="UniProtKB-UniRule"/>
</dbReference>
<keyword evidence="2 3" id="KW-0520">NAD</keyword>
<dbReference type="FunFam" id="3.40.309.10:FF:000005">
    <property type="entry name" value="1-pyrroline-5-carboxylate dehydrogenase 1"/>
    <property type="match status" value="1"/>
</dbReference>
<dbReference type="InterPro" id="IPR002872">
    <property type="entry name" value="Proline_DH_dom"/>
</dbReference>
<keyword evidence="3" id="KW-0285">Flavoprotein</keyword>
<dbReference type="Gene3D" id="3.40.309.10">
    <property type="entry name" value="Aldehyde Dehydrogenase, Chain A, domain 2"/>
    <property type="match status" value="1"/>
</dbReference>
<protein>
    <recommendedName>
        <fullName evidence="3">Bifunctional protein PutA</fullName>
    </recommendedName>
    <domain>
        <recommendedName>
            <fullName evidence="3">Proline dehydrogenase</fullName>
            <ecNumber evidence="3">1.5.5.2</ecNumber>
        </recommendedName>
        <alternativeName>
            <fullName evidence="3">Proline oxidase</fullName>
        </alternativeName>
    </domain>
    <domain>
        <recommendedName>
            <fullName evidence="3">Delta-1-pyrroline-5-carboxylate dehydrogenase</fullName>
            <shortName evidence="3">P5C dehydrogenase</shortName>
            <ecNumber evidence="3">1.2.1.88</ecNumber>
        </recommendedName>
        <alternativeName>
            <fullName evidence="3">L-glutamate gamma-semialdehyde dehydrogenase</fullName>
        </alternativeName>
    </domain>
</protein>
<evidence type="ECO:0000259" key="6">
    <source>
        <dbReference type="Pfam" id="PF01619"/>
    </source>
</evidence>
<comment type="caution">
    <text evidence="8">The sequence shown here is derived from an EMBL/GenBank/DDBJ whole genome shotgun (WGS) entry which is preliminary data.</text>
</comment>
<evidence type="ECO:0000259" key="5">
    <source>
        <dbReference type="Pfam" id="PF00171"/>
    </source>
</evidence>
<sequence length="1252" mass="141154">MQDSQTLRKQIRNSVYLQEEKAVRELASEQYLSNIQKKSVERTALTLIENCRKDKSRHNMLDAFLMEFGLSNQEGVALMCIAESLLRVPDNKTADRLIAEKIKSGNWLNHVGGSKSIFVNASTWGLMLTGYIVELDNEIQSSTKSWLKQFSAKLGEPIIRKAIFKAMKIMANQYVLGQTIDDAISAKTKKSLFSFDMLGEGSRTENDSINYFEAYSDAIKRIGRFSAPGKSVEENDGISVKLSALHNRYEFRHESTVMKKLYQRIKKLCLEAKTFNISLSLDAEESARLDLAMQIFENLSREPELNGWDGLGFVLQSYLKRAPLVLKWLDALASETNQKFMIRLVKGAYWDTEIKRAQEKGLKEYPVYTRKVNTDACYHYCTHLLSLNQGTLYPQFATHNAYTMALIAEIFKNQNFEFQRLHGMGVALFDEMQRVYLPSLKARVYAPVGDHNDLLPYLVRRLLENGANSSFVNRFLDDKEPATKLVEDPIKKISELKEYRNSEIKLPHEIFLNSETKRLNSCGLDTQNFNDFHSIKLIHKQMKNKCFNANSIINGEICYNPQITQKSSFDNREIGSWSSASTKDIRSIAKFCNSSSQEISRKSKLQRIQSLKKMADLLETKALELSYILGVEAGRTIDDALDEVREASDFCRYYARQAEIHSREQFIEKEAIGIFLCISPWNFPLAIFTGQIAAALAMGNIVIAKPAEQTPQIAFRTVELFYASGIPKSALNLLLGDGVMASKLIGSNLNLSGIAFTGSNDTAYEIQLNMLKKKDSIAFIAETGGQNCMIVDSTALPEQVIDDVLASAFSSAGQRCSSLRVLYLQEEVAEKVIDMLTGALESLEIGDPLDIKTDIGPLIDDHAAKKVRSHIQKMTRSAKLISKKENRGIINKASFVQPHIFELKHISQLSKEIFGPVLHIIRYKQENIEDVINQINSTGYFLTLGVHSRIKAFGDYIFNNTHHGNYYINRDMIGATVGVNPFGGSLLSGTGPKAGGPNYLRAFSKKRLLNKHSLIQEDSYLNKPMLDEQESDNIIDGLLETLDYWSKLSPSQRLETPLSMRMPKSQKNNIEYIKSNIDLPIKLSSPTGESNHLFYGSRGIILFLLSPDMNESDVVKNIFLSLVCGCAIILISDKNLSDMCSKIIKDFDVFAKGQKLVIYLDYSQVKSLIQNKNILNIMMDDRLKISSYIKEEFARRKYGILNVINPLDSSQEVTTDWLLGLVLERTKTENLVASGGNTQLFNLSDDSNVIAV</sequence>
<comment type="pathway">
    <text evidence="3">Amino-acid degradation; L-proline degradation into L-glutamate; L-glutamate from L-proline: step 2/2.</text>
</comment>
<evidence type="ECO:0000256" key="2">
    <source>
        <dbReference type="ARBA" id="ARBA00023027"/>
    </source>
</evidence>
<dbReference type="SUPFAM" id="SSF51730">
    <property type="entry name" value="FAD-linked oxidoreductase"/>
    <property type="match status" value="1"/>
</dbReference>
<keyword evidence="3" id="KW-0678">Repressor</keyword>
<dbReference type="InterPro" id="IPR016163">
    <property type="entry name" value="Ald_DH_C"/>
</dbReference>
<dbReference type="Gene3D" id="3.40.605.10">
    <property type="entry name" value="Aldehyde Dehydrogenase, Chain A, domain 1"/>
    <property type="match status" value="1"/>
</dbReference>
<dbReference type="Pfam" id="PF01619">
    <property type="entry name" value="Pro_dh"/>
    <property type="match status" value="1"/>
</dbReference>
<dbReference type="PIRSF" id="PIRSF000197">
    <property type="entry name" value="Bifunct_PutA"/>
    <property type="match status" value="1"/>
</dbReference>
<dbReference type="InterPro" id="IPR029041">
    <property type="entry name" value="FAD-linked_oxidoreductase-like"/>
</dbReference>
<comment type="function">
    <text evidence="3">Oxidizes proline to glutamate for use as a carbon and nitrogen source.</text>
</comment>
<name>A0A520LMS1_9GAMM</name>
<dbReference type="InterPro" id="IPR015590">
    <property type="entry name" value="Aldehyde_DH_dom"/>
</dbReference>
<dbReference type="InterPro" id="IPR024089">
    <property type="entry name" value="PRODH_PutA_dom_I/II"/>
</dbReference>
<reference evidence="8 9" key="1">
    <citation type="submission" date="2019-02" db="EMBL/GenBank/DDBJ databases">
        <title>Prokaryotic population dynamics and viral predation in marine succession experiment using metagenomics: the confinement effect.</title>
        <authorList>
            <person name="Haro-Moreno J.M."/>
            <person name="Rodriguez-Valera F."/>
            <person name="Lopez-Perez M."/>
        </authorList>
    </citation>
    <scope>NUCLEOTIDE SEQUENCE [LARGE SCALE GENOMIC DNA]</scope>
    <source>
        <strain evidence="8">MED-G169</strain>
    </source>
</reference>
<gene>
    <name evidence="8" type="primary">putA</name>
    <name evidence="8" type="ORF">EVB02_01690</name>
</gene>
<dbReference type="InterPro" id="IPR025703">
    <property type="entry name" value="Bifunct_PutA"/>
</dbReference>
<evidence type="ECO:0000256" key="4">
    <source>
        <dbReference type="PIRSR" id="PIRSR000197-1"/>
    </source>
</evidence>
<dbReference type="NCBIfam" id="NF008869">
    <property type="entry name" value="PRK11904.1"/>
    <property type="match status" value="1"/>
</dbReference>
<evidence type="ECO:0000256" key="3">
    <source>
        <dbReference type="PIRNR" id="PIRNR000197"/>
    </source>
</evidence>
<dbReference type="InterPro" id="IPR050485">
    <property type="entry name" value="Proline_metab_enzyme"/>
</dbReference>
<dbReference type="GO" id="GO:0009898">
    <property type="term" value="C:cytoplasmic side of plasma membrane"/>
    <property type="evidence" value="ECO:0007669"/>
    <property type="project" value="TreeGrafter"/>
</dbReference>
<keyword evidence="3" id="KW-0804">Transcription</keyword>
<keyword evidence="3" id="KW-0642">Proline metabolism</keyword>
<dbReference type="InterPro" id="IPR016161">
    <property type="entry name" value="Ald_DH/histidinol_DH"/>
</dbReference>
<dbReference type="EC" id="1.5.5.2" evidence="3"/>
<comment type="cofactor">
    <cofactor evidence="3">
        <name>FAD</name>
        <dbReference type="ChEBI" id="CHEBI:57692"/>
    </cofactor>
</comment>
<dbReference type="PANTHER" id="PTHR42862:SF1">
    <property type="entry name" value="DELTA-1-PYRROLINE-5-CARBOXYLATE DEHYDROGENASE 2, ISOFORM A-RELATED"/>
    <property type="match status" value="1"/>
</dbReference>
<keyword evidence="3" id="KW-0274">FAD</keyword>
<feature type="domain" description="Aldehyde dehydrogenase" evidence="5">
    <location>
        <begin position="566"/>
        <end position="1005"/>
    </location>
</feature>
<dbReference type="GO" id="GO:0003842">
    <property type="term" value="F:L-glutamate gamma-semialdehyde dehydrogenase activity"/>
    <property type="evidence" value="ECO:0007669"/>
    <property type="project" value="UniProtKB-UniRule"/>
</dbReference>
<accession>A0A520LMS1</accession>